<evidence type="ECO:0000313" key="11">
    <source>
        <dbReference type="EMBL" id="SHO51693.1"/>
    </source>
</evidence>
<keyword evidence="6" id="KW-0418">Kinase</keyword>
<dbReference type="Pfam" id="PF00512">
    <property type="entry name" value="HisKA"/>
    <property type="match status" value="1"/>
</dbReference>
<keyword evidence="12" id="KW-1185">Reference proteome</keyword>
<evidence type="ECO:0000256" key="7">
    <source>
        <dbReference type="ARBA" id="ARBA00022840"/>
    </source>
</evidence>
<evidence type="ECO:0000256" key="8">
    <source>
        <dbReference type="ARBA" id="ARBA00023012"/>
    </source>
</evidence>
<protein>
    <recommendedName>
        <fullName evidence="2">histidine kinase</fullName>
        <ecNumber evidence="2">2.7.13.3</ecNumber>
    </recommendedName>
</protein>
<keyword evidence="4" id="KW-0808">Transferase</keyword>
<dbReference type="PROSITE" id="PS50112">
    <property type="entry name" value="PAS"/>
    <property type="match status" value="1"/>
</dbReference>
<reference evidence="11 12" key="1">
    <citation type="submission" date="2016-12" db="EMBL/GenBank/DDBJ databases">
        <authorList>
            <person name="Song W.-J."/>
            <person name="Kurnit D.M."/>
        </authorList>
    </citation>
    <scope>NUCLEOTIDE SEQUENCE [LARGE SCALE GENOMIC DNA]</scope>
    <source>
        <strain evidence="11 12">DSM 18488</strain>
    </source>
</reference>
<dbReference type="RefSeq" id="WP_073615592.1">
    <property type="nucleotide sequence ID" value="NZ_FRFE01000028.1"/>
</dbReference>
<organism evidence="11 12">
    <name type="scientific">Desulfopila aestuarii DSM 18488</name>
    <dbReference type="NCBI Taxonomy" id="1121416"/>
    <lineage>
        <taxon>Bacteria</taxon>
        <taxon>Pseudomonadati</taxon>
        <taxon>Thermodesulfobacteriota</taxon>
        <taxon>Desulfobulbia</taxon>
        <taxon>Desulfobulbales</taxon>
        <taxon>Desulfocapsaceae</taxon>
        <taxon>Desulfopila</taxon>
    </lineage>
</organism>
<dbReference type="InterPro" id="IPR000014">
    <property type="entry name" value="PAS"/>
</dbReference>
<keyword evidence="3" id="KW-0597">Phosphoprotein</keyword>
<dbReference type="Gene3D" id="3.30.450.20">
    <property type="entry name" value="PAS domain"/>
    <property type="match status" value="1"/>
</dbReference>
<dbReference type="Pfam" id="PF01590">
    <property type="entry name" value="GAF"/>
    <property type="match status" value="1"/>
</dbReference>
<dbReference type="PANTHER" id="PTHR43065">
    <property type="entry name" value="SENSOR HISTIDINE KINASE"/>
    <property type="match status" value="1"/>
</dbReference>
<evidence type="ECO:0000259" key="9">
    <source>
        <dbReference type="PROSITE" id="PS50112"/>
    </source>
</evidence>
<name>A0A1M7YGF8_9BACT</name>
<dbReference type="SUPFAM" id="SSF55781">
    <property type="entry name" value="GAF domain-like"/>
    <property type="match status" value="2"/>
</dbReference>
<gene>
    <name evidence="11" type="ORF">SAMN02745220_04166</name>
</gene>
<dbReference type="STRING" id="1121416.SAMN02745220_04166"/>
<dbReference type="GO" id="GO:0005524">
    <property type="term" value="F:ATP binding"/>
    <property type="evidence" value="ECO:0007669"/>
    <property type="project" value="UniProtKB-KW"/>
</dbReference>
<comment type="catalytic activity">
    <reaction evidence="1">
        <text>ATP + protein L-histidine = ADP + protein N-phospho-L-histidine.</text>
        <dbReference type="EC" id="2.7.13.3"/>
    </reaction>
</comment>
<dbReference type="InterPro" id="IPR000700">
    <property type="entry name" value="PAS-assoc_C"/>
</dbReference>
<dbReference type="InterPro" id="IPR035965">
    <property type="entry name" value="PAS-like_dom_sf"/>
</dbReference>
<dbReference type="InterPro" id="IPR036097">
    <property type="entry name" value="HisK_dim/P_sf"/>
</dbReference>
<dbReference type="AlphaFoldDB" id="A0A1M7YGF8"/>
<sequence length="555" mass="62633">MESTEHLNDRLLLTVFQEVTRLISMARDPQEVMDLVVQRLPPLLKVDAATIRLLDESTNTYTLGAAHGVSDEYLSRPIIDSEEVMAELQRGHPTARSHLDRHCHHKSCRQVQQEGVKSALSLPILFLDKVIGILRLLTRSRRRFTEREINFAMSLAEQVGIALSRTRMFEEMVSQVKFLEALRLISKLVNSTLDLDRILTSIVERLPTILGVKACTIRLLQPATNRLELVAASGLSEEYLQRGSISREDSIFKVLRGEPVAIFDATKDPRVDYHEAIAKEGIKSILAIPIRNQLEIIGVLRLLTREHHVFTPAEIHFAMTVAEEGGNAIEKARTYRKINLLFNQIEEQERFLQTIMDSLWMQILVLSPDRRVVMANRMFLETHNMSEKEVLGKRYETASPWSSTAASQSALATVLSGKASVAILDQLDSDTGMNWLERHLTPVLDDHGEVEFVIEAVRNITDQKLLEQERLERVKLEGVIEMAGSAAHQLNSPLFAALGTAQLLRDDLKSGEALDDLDMIIRNLKEISELTHKMTKVTGYKSTPYVGNTTIVELK</sequence>
<dbReference type="Pfam" id="PF13185">
    <property type="entry name" value="GAF_2"/>
    <property type="match status" value="1"/>
</dbReference>
<keyword evidence="7" id="KW-0067">ATP-binding</keyword>
<proteinExistence type="predicted"/>
<keyword evidence="5" id="KW-0547">Nucleotide-binding</keyword>
<dbReference type="SUPFAM" id="SSF47384">
    <property type="entry name" value="Homodimeric domain of signal transducing histidine kinase"/>
    <property type="match status" value="1"/>
</dbReference>
<dbReference type="OrthoDB" id="9765588at2"/>
<dbReference type="InterPro" id="IPR013656">
    <property type="entry name" value="PAS_4"/>
</dbReference>
<evidence type="ECO:0000256" key="2">
    <source>
        <dbReference type="ARBA" id="ARBA00012438"/>
    </source>
</evidence>
<dbReference type="NCBIfam" id="TIGR00229">
    <property type="entry name" value="sensory_box"/>
    <property type="match status" value="1"/>
</dbReference>
<dbReference type="InterPro" id="IPR003018">
    <property type="entry name" value="GAF"/>
</dbReference>
<dbReference type="EMBL" id="FRFE01000028">
    <property type="protein sequence ID" value="SHO51693.1"/>
    <property type="molecule type" value="Genomic_DNA"/>
</dbReference>
<dbReference type="CDD" id="cd00082">
    <property type="entry name" value="HisKA"/>
    <property type="match status" value="1"/>
</dbReference>
<keyword evidence="8" id="KW-0902">Two-component regulatory system</keyword>
<evidence type="ECO:0000256" key="1">
    <source>
        <dbReference type="ARBA" id="ARBA00000085"/>
    </source>
</evidence>
<dbReference type="PANTHER" id="PTHR43065:SF10">
    <property type="entry name" value="PEROXIDE STRESS-ACTIVATED HISTIDINE KINASE MAK3"/>
    <property type="match status" value="1"/>
</dbReference>
<evidence type="ECO:0000256" key="5">
    <source>
        <dbReference type="ARBA" id="ARBA00022741"/>
    </source>
</evidence>
<feature type="domain" description="PAC" evidence="10">
    <location>
        <begin position="417"/>
        <end position="472"/>
    </location>
</feature>
<dbReference type="InterPro" id="IPR029016">
    <property type="entry name" value="GAF-like_dom_sf"/>
</dbReference>
<dbReference type="SMART" id="SM00065">
    <property type="entry name" value="GAF"/>
    <property type="match status" value="2"/>
</dbReference>
<dbReference type="Proteomes" id="UP000184603">
    <property type="component" value="Unassembled WGS sequence"/>
</dbReference>
<evidence type="ECO:0000313" key="12">
    <source>
        <dbReference type="Proteomes" id="UP000184603"/>
    </source>
</evidence>
<feature type="domain" description="PAS" evidence="9">
    <location>
        <begin position="348"/>
        <end position="418"/>
    </location>
</feature>
<dbReference type="CDD" id="cd00130">
    <property type="entry name" value="PAS"/>
    <property type="match status" value="1"/>
</dbReference>
<dbReference type="InterPro" id="IPR003661">
    <property type="entry name" value="HisK_dim/P_dom"/>
</dbReference>
<dbReference type="SUPFAM" id="SSF55785">
    <property type="entry name" value="PYP-like sensor domain (PAS domain)"/>
    <property type="match status" value="1"/>
</dbReference>
<evidence type="ECO:0000256" key="3">
    <source>
        <dbReference type="ARBA" id="ARBA00022553"/>
    </source>
</evidence>
<dbReference type="GO" id="GO:0000155">
    <property type="term" value="F:phosphorelay sensor kinase activity"/>
    <property type="evidence" value="ECO:0007669"/>
    <property type="project" value="InterPro"/>
</dbReference>
<dbReference type="PROSITE" id="PS50113">
    <property type="entry name" value="PAC"/>
    <property type="match status" value="1"/>
</dbReference>
<dbReference type="EC" id="2.7.13.3" evidence="2"/>
<dbReference type="Gene3D" id="1.10.287.130">
    <property type="match status" value="1"/>
</dbReference>
<accession>A0A1M7YGF8</accession>
<evidence type="ECO:0000256" key="6">
    <source>
        <dbReference type="ARBA" id="ARBA00022777"/>
    </source>
</evidence>
<dbReference type="Pfam" id="PF08448">
    <property type="entry name" value="PAS_4"/>
    <property type="match status" value="1"/>
</dbReference>
<dbReference type="Gene3D" id="3.30.450.40">
    <property type="match status" value="2"/>
</dbReference>
<evidence type="ECO:0000259" key="10">
    <source>
        <dbReference type="PROSITE" id="PS50113"/>
    </source>
</evidence>
<evidence type="ECO:0000256" key="4">
    <source>
        <dbReference type="ARBA" id="ARBA00022679"/>
    </source>
</evidence>